<name>A0A0E0DLY0_9ORYZ</name>
<accession>A0A0E0DLY0</accession>
<feature type="region of interest" description="Disordered" evidence="1">
    <location>
        <begin position="673"/>
        <end position="718"/>
    </location>
</feature>
<dbReference type="Proteomes" id="UP000008021">
    <property type="component" value="Chromosome 5"/>
</dbReference>
<reference evidence="3" key="2">
    <citation type="submission" date="2018-05" db="EMBL/GenBank/DDBJ databases">
        <title>OmerRS3 (Oryza meridionalis Reference Sequence Version 3).</title>
        <authorList>
            <person name="Zhang J."/>
            <person name="Kudrna D."/>
            <person name="Lee S."/>
            <person name="Talag J."/>
            <person name="Welchert J."/>
            <person name="Wing R.A."/>
        </authorList>
    </citation>
    <scope>NUCLEOTIDE SEQUENCE [LARGE SCALE GENOMIC DNA]</scope>
    <source>
        <strain evidence="3">cv. OR44</strain>
    </source>
</reference>
<dbReference type="SUPFAM" id="SSF50494">
    <property type="entry name" value="Trypsin-like serine proteases"/>
    <property type="match status" value="1"/>
</dbReference>
<sequence>MAPGAAGAEEASGSVKTRSSARRRRSVNRDGGSGVVASLASQSAARAERSERRSAKRSATLADQSSEGERAAKKMDLGVHEEEEGVKVAPPSASASVAEEQQGGKGGEDDGFGGSAGGGEGGALALPSASGVEEGIPVEDEASSCCSSPLRKPYIPRVVIGHNAMGREIYKPIGGEDFRALDPWEAKYQAKRDCQMKLPTLLPRVPDTCLTDRNLLHIRESSTKTVLHAAKFVVGLSSTIDGKSLSKSSGFMIDWDEKSKTGTILTSALLICKQSPSLDDWKSANQYASNAKVVVRFVDGTTVEGHFLYCQEHYNLAFYKIVVDRSIHLPSFNEGVKWAEEVFILGRDENSYLRTSYGRVQYLNPHMNERRHYVYIDGFSAPPEYYNGGPVIDLRGDVVGMSIRSTRGSFIPSNIILKCLQMWRKFQCIPRPHLQMKFWGMKFLNPAHLEVISCKCNIDEGLIVKEVSEGSIAEKLGVRVGDVIKFFNGKHISSTVELELLLLQISEDHFYNGNGLDSKIDIVIGVFHTRSGVWRSRKLTVHVSDKGEVVIRERQFMQDVHLTKQIQIQAHAREATRAVALAHTSAKPGERVGGGDNARKTQNPLPGGRARRGPRRPRPAPRRRHAVPHPSPSSDTHTSLARAAFVDYARTAVSSLPPYIPAAGQVLVAASSPVPDQRSRRSRAAGVRLPPAVRPRGGGPRRMEMSLGGGGVEERPGG</sequence>
<evidence type="ECO:0000259" key="2">
    <source>
        <dbReference type="Pfam" id="PF17820"/>
    </source>
</evidence>
<feature type="region of interest" description="Disordered" evidence="1">
    <location>
        <begin position="584"/>
        <end position="638"/>
    </location>
</feature>
<dbReference type="PANTHER" id="PTHR47389:SF5">
    <property type="entry name" value="OS09G0436700 PROTEIN"/>
    <property type="match status" value="1"/>
</dbReference>
<evidence type="ECO:0000313" key="4">
    <source>
        <dbReference type="Proteomes" id="UP000008021"/>
    </source>
</evidence>
<dbReference type="Pfam" id="PF13365">
    <property type="entry name" value="Trypsin_2"/>
    <property type="match status" value="1"/>
</dbReference>
<dbReference type="Gene3D" id="2.30.42.10">
    <property type="match status" value="1"/>
</dbReference>
<dbReference type="InterPro" id="IPR041489">
    <property type="entry name" value="PDZ_6"/>
</dbReference>
<feature type="domain" description="PDZ" evidence="2">
    <location>
        <begin position="463"/>
        <end position="497"/>
    </location>
</feature>
<dbReference type="InterPro" id="IPR036034">
    <property type="entry name" value="PDZ_sf"/>
</dbReference>
<dbReference type="SUPFAM" id="SSF50156">
    <property type="entry name" value="PDZ domain-like"/>
    <property type="match status" value="1"/>
</dbReference>
<dbReference type="InterPro" id="IPR009003">
    <property type="entry name" value="Peptidase_S1_PA"/>
</dbReference>
<dbReference type="AlphaFoldDB" id="A0A0E0DLY0"/>
<dbReference type="Gene3D" id="2.40.10.120">
    <property type="match status" value="1"/>
</dbReference>
<keyword evidence="4" id="KW-1185">Reference proteome</keyword>
<proteinExistence type="predicted"/>
<protein>
    <recommendedName>
        <fullName evidence="2">PDZ domain-containing protein</fullName>
    </recommendedName>
</protein>
<dbReference type="PANTHER" id="PTHR47389">
    <property type="entry name" value="OS09G0436400 PROTEIN"/>
    <property type="match status" value="1"/>
</dbReference>
<feature type="compositionally biased region" description="Low complexity" evidence="1">
    <location>
        <begin position="88"/>
        <end position="101"/>
    </location>
</feature>
<evidence type="ECO:0000313" key="3">
    <source>
        <dbReference type="EnsemblPlants" id="OMERI05G03060.3"/>
    </source>
</evidence>
<dbReference type="Pfam" id="PF17820">
    <property type="entry name" value="PDZ_6"/>
    <property type="match status" value="1"/>
</dbReference>
<dbReference type="EnsemblPlants" id="OMERI05G03060.3">
    <property type="protein sequence ID" value="OMERI05G03060.3"/>
    <property type="gene ID" value="OMERI05G03060"/>
</dbReference>
<dbReference type="Gramene" id="OMERI05G03060.3">
    <property type="protein sequence ID" value="OMERI05G03060.3"/>
    <property type="gene ID" value="OMERI05G03060"/>
</dbReference>
<feature type="region of interest" description="Disordered" evidence="1">
    <location>
        <begin position="1"/>
        <end position="147"/>
    </location>
</feature>
<organism evidence="3">
    <name type="scientific">Oryza meridionalis</name>
    <dbReference type="NCBI Taxonomy" id="40149"/>
    <lineage>
        <taxon>Eukaryota</taxon>
        <taxon>Viridiplantae</taxon>
        <taxon>Streptophyta</taxon>
        <taxon>Embryophyta</taxon>
        <taxon>Tracheophyta</taxon>
        <taxon>Spermatophyta</taxon>
        <taxon>Magnoliopsida</taxon>
        <taxon>Liliopsida</taxon>
        <taxon>Poales</taxon>
        <taxon>Poaceae</taxon>
        <taxon>BOP clade</taxon>
        <taxon>Oryzoideae</taxon>
        <taxon>Oryzeae</taxon>
        <taxon>Oryzinae</taxon>
        <taxon>Oryza</taxon>
    </lineage>
</organism>
<feature type="compositionally biased region" description="Basic residues" evidence="1">
    <location>
        <begin position="609"/>
        <end position="627"/>
    </location>
</feature>
<feature type="compositionally biased region" description="Low complexity" evidence="1">
    <location>
        <begin position="1"/>
        <end position="14"/>
    </location>
</feature>
<feature type="compositionally biased region" description="Low complexity" evidence="1">
    <location>
        <begin position="35"/>
        <end position="45"/>
    </location>
</feature>
<feature type="compositionally biased region" description="Basic and acidic residues" evidence="1">
    <location>
        <begin position="67"/>
        <end position="80"/>
    </location>
</feature>
<reference evidence="3" key="1">
    <citation type="submission" date="2015-04" db="UniProtKB">
        <authorList>
            <consortium name="EnsemblPlants"/>
        </authorList>
    </citation>
    <scope>IDENTIFICATION</scope>
</reference>
<feature type="compositionally biased region" description="Low complexity" evidence="1">
    <location>
        <begin position="684"/>
        <end position="695"/>
    </location>
</feature>
<evidence type="ECO:0000256" key="1">
    <source>
        <dbReference type="SAM" id="MobiDB-lite"/>
    </source>
</evidence>
<feature type="compositionally biased region" description="Gly residues" evidence="1">
    <location>
        <begin position="112"/>
        <end position="122"/>
    </location>
</feature>